<evidence type="ECO:0000256" key="1">
    <source>
        <dbReference type="ARBA" id="ARBA00022729"/>
    </source>
</evidence>
<dbReference type="KEGG" id="cad:Curi_c25680"/>
<dbReference type="RefSeq" id="WP_014968697.1">
    <property type="nucleotide sequence ID" value="NC_018664.1"/>
</dbReference>
<dbReference type="HOGENOM" id="CLU_019602_18_5_9"/>
<protein>
    <submittedName>
        <fullName evidence="3">Amino acid ABC transporter amino acid-binding protein YxeM</fullName>
    </submittedName>
</protein>
<evidence type="ECO:0000313" key="4">
    <source>
        <dbReference type="Proteomes" id="UP000006094"/>
    </source>
</evidence>
<dbReference type="PATRIC" id="fig|1128398.3.peg.2643"/>
<dbReference type="AlphaFoldDB" id="K0B0J6"/>
<dbReference type="SMART" id="SM00062">
    <property type="entry name" value="PBPb"/>
    <property type="match status" value="1"/>
</dbReference>
<feature type="domain" description="Solute-binding protein family 3/N-terminal" evidence="2">
    <location>
        <begin position="56"/>
        <end position="279"/>
    </location>
</feature>
<keyword evidence="4" id="KW-1185">Reference proteome</keyword>
<proteinExistence type="predicted"/>
<dbReference type="InterPro" id="IPR001638">
    <property type="entry name" value="Solute-binding_3/MltF_N"/>
</dbReference>
<dbReference type="PROSITE" id="PS51257">
    <property type="entry name" value="PROKAR_LIPOPROTEIN"/>
    <property type="match status" value="1"/>
</dbReference>
<reference evidence="3 4" key="1">
    <citation type="journal article" date="2012" name="PLoS ONE">
        <title>The purine-utilizing bacterium Clostridium acidurici 9a: a genome-guided metabolic reconsideration.</title>
        <authorList>
            <person name="Hartwich K."/>
            <person name="Poehlein A."/>
            <person name="Daniel R."/>
        </authorList>
    </citation>
    <scope>NUCLEOTIDE SEQUENCE [LARGE SCALE GENOMIC DNA]</scope>
    <source>
        <strain evidence="4">ATCC 7906 / DSM 604 / BCRC 14475 / CIP 104303 / KCTC 5404 / NCIMB 10678 / 9a</strain>
    </source>
</reference>
<dbReference type="Pfam" id="PF00497">
    <property type="entry name" value="SBP_bac_3"/>
    <property type="match status" value="1"/>
</dbReference>
<dbReference type="PANTHER" id="PTHR35936:SF19">
    <property type="entry name" value="AMINO-ACID-BINDING PROTEIN YXEM-RELATED"/>
    <property type="match status" value="1"/>
</dbReference>
<evidence type="ECO:0000313" key="3">
    <source>
        <dbReference type="EMBL" id="AFS79563.1"/>
    </source>
</evidence>
<dbReference type="PANTHER" id="PTHR35936">
    <property type="entry name" value="MEMBRANE-BOUND LYTIC MUREIN TRANSGLYCOSYLASE F"/>
    <property type="match status" value="1"/>
</dbReference>
<evidence type="ECO:0000259" key="2">
    <source>
        <dbReference type="SMART" id="SM00062"/>
    </source>
</evidence>
<dbReference type="Proteomes" id="UP000006094">
    <property type="component" value="Chromosome"/>
</dbReference>
<gene>
    <name evidence="3" type="primary">yxeM</name>
    <name evidence="3" type="ordered locus">Curi_c25680</name>
</gene>
<dbReference type="EMBL" id="CP003326">
    <property type="protein sequence ID" value="AFS79563.1"/>
    <property type="molecule type" value="Genomic_DNA"/>
</dbReference>
<dbReference type="eggNOG" id="COG0834">
    <property type="taxonomic scope" value="Bacteria"/>
</dbReference>
<dbReference type="Gene3D" id="3.40.190.10">
    <property type="entry name" value="Periplasmic binding protein-like II"/>
    <property type="match status" value="2"/>
</dbReference>
<dbReference type="OrthoDB" id="115856at2"/>
<keyword evidence="1" id="KW-0732">Signal</keyword>
<dbReference type="SUPFAM" id="SSF53850">
    <property type="entry name" value="Periplasmic binding protein-like II"/>
    <property type="match status" value="1"/>
</dbReference>
<sequence>MKLNKRGILLIALTLIISTLLLACQSDNKVEQSSKNIEKTDNNKNDEANKSDLKKNIIVGTSASYYPWAFQKDNELHGFEIDIWNEIATRNDYSIGFQISKFSGLVGMLDAGQITTIAHQMSITDDRLEKYYFSEPYAYSYYDFAVKKDSSLKTIEDLKGKTVGCWLGGNGEKTIRDINEKEKLNLNIKTYDGVPIESEVALGRLDASWQGEIKTLSTIEEGNLNLKMMGIKPFYEINAYPFLKNDDSKKLQEEISKTIKEMHEDGTLKKLSEKWFSIDTTTKPIN</sequence>
<name>K0B0J6_GOTA9</name>
<organism evidence="3 4">
    <name type="scientific">Gottschalkia acidurici (strain ATCC 7906 / DSM 604 / BCRC 14475 / CIP 104303 / KCTC 5404 / NCIMB 10678 / 9a)</name>
    <name type="common">Clostridium acidurici</name>
    <dbReference type="NCBI Taxonomy" id="1128398"/>
    <lineage>
        <taxon>Bacteria</taxon>
        <taxon>Bacillati</taxon>
        <taxon>Bacillota</taxon>
        <taxon>Tissierellia</taxon>
        <taxon>Tissierellales</taxon>
        <taxon>Gottschalkiaceae</taxon>
        <taxon>Gottschalkia</taxon>
    </lineage>
</organism>
<accession>K0B0J6</accession>
<dbReference type="STRING" id="1128398.Curi_c25680"/>